<dbReference type="PANTHER" id="PTHR11183">
    <property type="entry name" value="GLYCOGENIN SUBFAMILY MEMBER"/>
    <property type="match status" value="1"/>
</dbReference>
<evidence type="ECO:0000256" key="1">
    <source>
        <dbReference type="SAM" id="MobiDB-lite"/>
    </source>
</evidence>
<accession>K0SJE5</accession>
<keyword evidence="4" id="KW-1185">Reference proteome</keyword>
<dbReference type="SUPFAM" id="SSF53448">
    <property type="entry name" value="Nucleotide-diphospho-sugar transferases"/>
    <property type="match status" value="1"/>
</dbReference>
<reference evidence="3 4" key="1">
    <citation type="journal article" date="2012" name="Genome Biol.">
        <title>Genome and low-iron response of an oceanic diatom adapted to chronic iron limitation.</title>
        <authorList>
            <person name="Lommer M."/>
            <person name="Specht M."/>
            <person name="Roy A.S."/>
            <person name="Kraemer L."/>
            <person name="Andreson R."/>
            <person name="Gutowska M.A."/>
            <person name="Wolf J."/>
            <person name="Bergner S.V."/>
            <person name="Schilhabel M.B."/>
            <person name="Klostermeier U.C."/>
            <person name="Beiko R.G."/>
            <person name="Rosenstiel P."/>
            <person name="Hippler M."/>
            <person name="Laroche J."/>
        </authorList>
    </citation>
    <scope>NUCLEOTIDE SEQUENCE [LARGE SCALE GENOMIC DNA]</scope>
    <source>
        <strain evidence="3 4">CCMP1005</strain>
    </source>
</reference>
<evidence type="ECO:0000256" key="2">
    <source>
        <dbReference type="SAM" id="Phobius"/>
    </source>
</evidence>
<feature type="transmembrane region" description="Helical" evidence="2">
    <location>
        <begin position="150"/>
        <end position="171"/>
    </location>
</feature>
<sequence>LYLSSIPTLTREDGRASRTQLKQENKIHCLVAHERDTAFDEDKKSRTEALTASASEQLTKLGVSRSGPRRLVGLEERLWVAPRPDQQIIGISSASCARVSGTTTEATFASCYAAGSRTRTTADGPPEASPQPSTNIPPPRRLTYQGKYRGLAIFSLIAFLLALFALIQLALLQLQCGSDWQASHSPPAPAGNSGIRGVDGSGDDTNATNTTTNYPPTYAYAFLYYDPENGHERTTVEGCELLVAIAALRTARQRDRDRGVVFEHVDIVVMELPGPQNAIPASIKSILASTSDAYSTTIIRPIRAPATLGSGTHAWTKRYQQSFAKLRVAELFQYRRVIFLELDYLPLRSLDHWFLTDGGKMNTQNTMEDGAVLRVPYAAPKFYWSSRASYSQAGPFYVDPYPKFWKEFFQATLDGGGGQGRRYDGDNDWTNAKFSGREPLLPGFYALLVGEFIHGDAIYQYWGKYYGLSSAEIYRMAYGVHFVAGHKPWALQPARDIANHPDNPSYAQLRAVYETWWTLRDKICPTKVNDKTL</sequence>
<dbReference type="InterPro" id="IPR029044">
    <property type="entry name" value="Nucleotide-diphossugar_trans"/>
</dbReference>
<dbReference type="eggNOG" id="ENOG502SEZE">
    <property type="taxonomic scope" value="Eukaryota"/>
</dbReference>
<keyword evidence="2" id="KW-0812">Transmembrane</keyword>
<proteinExistence type="predicted"/>
<dbReference type="EMBL" id="AGNL01020394">
    <property type="protein sequence ID" value="EJK61106.1"/>
    <property type="molecule type" value="Genomic_DNA"/>
</dbReference>
<keyword evidence="2" id="KW-0472">Membrane</keyword>
<gene>
    <name evidence="3" type="ORF">THAOC_18456</name>
</gene>
<keyword evidence="2" id="KW-1133">Transmembrane helix</keyword>
<dbReference type="Gene3D" id="3.90.550.10">
    <property type="entry name" value="Spore Coat Polysaccharide Biosynthesis Protein SpsA, Chain A"/>
    <property type="match status" value="1"/>
</dbReference>
<feature type="region of interest" description="Disordered" evidence="1">
    <location>
        <begin position="182"/>
        <end position="212"/>
    </location>
</feature>
<protein>
    <recommendedName>
        <fullName evidence="5">Nucleotide-diphospho-sugar transferase domain-containing protein</fullName>
    </recommendedName>
</protein>
<dbReference type="InterPro" id="IPR050587">
    <property type="entry name" value="GNT1/Glycosyltrans_8"/>
</dbReference>
<feature type="region of interest" description="Disordered" evidence="1">
    <location>
        <begin position="117"/>
        <end position="141"/>
    </location>
</feature>
<evidence type="ECO:0000313" key="3">
    <source>
        <dbReference type="EMBL" id="EJK61106.1"/>
    </source>
</evidence>
<comment type="caution">
    <text evidence="3">The sequence shown here is derived from an EMBL/GenBank/DDBJ whole genome shotgun (WGS) entry which is preliminary data.</text>
</comment>
<dbReference type="OrthoDB" id="411556at2759"/>
<evidence type="ECO:0008006" key="5">
    <source>
        <dbReference type="Google" id="ProtNLM"/>
    </source>
</evidence>
<name>K0SJE5_THAOC</name>
<dbReference type="Proteomes" id="UP000266841">
    <property type="component" value="Unassembled WGS sequence"/>
</dbReference>
<evidence type="ECO:0000313" key="4">
    <source>
        <dbReference type="Proteomes" id="UP000266841"/>
    </source>
</evidence>
<dbReference type="AlphaFoldDB" id="K0SJE5"/>
<organism evidence="3 4">
    <name type="scientific">Thalassiosira oceanica</name>
    <name type="common">Marine diatom</name>
    <dbReference type="NCBI Taxonomy" id="159749"/>
    <lineage>
        <taxon>Eukaryota</taxon>
        <taxon>Sar</taxon>
        <taxon>Stramenopiles</taxon>
        <taxon>Ochrophyta</taxon>
        <taxon>Bacillariophyta</taxon>
        <taxon>Coscinodiscophyceae</taxon>
        <taxon>Thalassiosirophycidae</taxon>
        <taxon>Thalassiosirales</taxon>
        <taxon>Thalassiosiraceae</taxon>
        <taxon>Thalassiosira</taxon>
    </lineage>
</organism>
<feature type="non-terminal residue" evidence="3">
    <location>
        <position position="1"/>
    </location>
</feature>